<dbReference type="PANTHER" id="PTHR24096">
    <property type="entry name" value="LONG-CHAIN-FATTY-ACID--COA LIGASE"/>
    <property type="match status" value="1"/>
</dbReference>
<dbReference type="PANTHER" id="PTHR24096:SF420">
    <property type="entry name" value="LONG-CHAIN-FATTY-ACID--COA LIGASE-RELATED"/>
    <property type="match status" value="1"/>
</dbReference>
<dbReference type="Gene3D" id="3.40.50.12780">
    <property type="entry name" value="N-terminal domain of ligase-like"/>
    <property type="match status" value="1"/>
</dbReference>
<dbReference type="Pfam" id="PF00501">
    <property type="entry name" value="AMP-binding"/>
    <property type="match status" value="1"/>
</dbReference>
<accession>A0A7X3FXM3</accession>
<proteinExistence type="predicted"/>
<dbReference type="Proteomes" id="UP000443353">
    <property type="component" value="Unassembled WGS sequence"/>
</dbReference>
<dbReference type="CDD" id="cd05921">
    <property type="entry name" value="FCS"/>
    <property type="match status" value="1"/>
</dbReference>
<name>A0A7X3FXM3_9BURK</name>
<dbReference type="EMBL" id="WSES01000002">
    <property type="protein sequence ID" value="MVW59925.1"/>
    <property type="molecule type" value="Genomic_DNA"/>
</dbReference>
<dbReference type="InterPro" id="IPR000873">
    <property type="entry name" value="AMP-dep_synth/lig_dom"/>
</dbReference>
<dbReference type="RefSeq" id="WP_160408091.1">
    <property type="nucleotide sequence ID" value="NZ_WSES01000002.1"/>
</dbReference>
<dbReference type="SUPFAM" id="SSF56801">
    <property type="entry name" value="Acetyl-CoA synthetase-like"/>
    <property type="match status" value="1"/>
</dbReference>
<sequence>MANQARYRPVHFARAAVEVRETPDAVHVRARAPLLPYAVRTTDRLLHWAETAPDRSYMARKEAGAWRHLSYRAACDAARALGEALLQRGLSAERPVLILSGNDLEHAQLALACQYAGVPYAPVSPAYSLQSQDFGKLRHVVELLRPGLVFACDGGAYAAAILAAVPAETELVLVHGAVPGRAATPFASLRATPPTAAVDAAREATGPDTIVKFLFTSGSTRMPKAVITTQRMLCANQQMLLQCWPFLAEEPPVLLDWLPWNHTFGGSKDVNLVLFNGGTLYIDDGKPTPQHIGITLENLRDVAPTMYFNVPKGWEEVAHALARDPDLRQRFYSRLKLQFYAGAALSQPVWDQLHASAEQECGERIVMTTGLGMTETAPCAMFVLDNEAHAGELGTPCPGMEVKLVREGDKLEVRYRGPNVTPGYWRTPEESAAAFDEEGFLRSGDAVKWRDPARPDLGLLFDGRVAEDFKLATGTWVSVGPLRERAIRAGAPYLQDAVVTGHDRNELGLMIIPRLPLCRELAGLPASAPVADVLAAPPVLAFFRDVVQTLHDGGSGSATRVRRACLLHDVPDIDRGEITDKGSINQRAMLTHRAALVEALYAGTAPSFIQPNASGNLK</sequence>
<comment type="caution">
    <text evidence="2">The sequence shown here is derived from an EMBL/GenBank/DDBJ whole genome shotgun (WGS) entry which is preliminary data.</text>
</comment>
<dbReference type="AlphaFoldDB" id="A0A7X3FXM3"/>
<evidence type="ECO:0000313" key="2">
    <source>
        <dbReference type="EMBL" id="MVW59925.1"/>
    </source>
</evidence>
<evidence type="ECO:0000313" key="3">
    <source>
        <dbReference type="Proteomes" id="UP000443353"/>
    </source>
</evidence>
<evidence type="ECO:0000259" key="1">
    <source>
        <dbReference type="Pfam" id="PF00501"/>
    </source>
</evidence>
<protein>
    <submittedName>
        <fullName evidence="2">AMP-binding protein</fullName>
    </submittedName>
</protein>
<feature type="domain" description="AMP-dependent synthetase/ligase" evidence="1">
    <location>
        <begin position="47"/>
        <end position="425"/>
    </location>
</feature>
<dbReference type="GO" id="GO:0016405">
    <property type="term" value="F:CoA-ligase activity"/>
    <property type="evidence" value="ECO:0007669"/>
    <property type="project" value="TreeGrafter"/>
</dbReference>
<dbReference type="InterPro" id="IPR042099">
    <property type="entry name" value="ANL_N_sf"/>
</dbReference>
<organism evidence="2 3">
    <name type="scientific">Massilia cellulosiltytica</name>
    <dbReference type="NCBI Taxonomy" id="2683234"/>
    <lineage>
        <taxon>Bacteria</taxon>
        <taxon>Pseudomonadati</taxon>
        <taxon>Pseudomonadota</taxon>
        <taxon>Betaproteobacteria</taxon>
        <taxon>Burkholderiales</taxon>
        <taxon>Oxalobacteraceae</taxon>
        <taxon>Telluria group</taxon>
        <taxon>Massilia</taxon>
    </lineage>
</organism>
<reference evidence="2 3" key="1">
    <citation type="submission" date="2019-12" db="EMBL/GenBank/DDBJ databases">
        <authorList>
            <person name="Li C."/>
            <person name="Zhao J."/>
        </authorList>
    </citation>
    <scope>NUCLEOTIDE SEQUENCE [LARGE SCALE GENOMIC DNA]</scope>
    <source>
        <strain evidence="2 3">NEAU-DD11</strain>
    </source>
</reference>
<keyword evidence="3" id="KW-1185">Reference proteome</keyword>
<gene>
    <name evidence="2" type="ORF">GPY61_08265</name>
</gene>